<accession>A0A939H8D2</accession>
<gene>
    <name evidence="1" type="ORF">J3A84_04900</name>
</gene>
<evidence type="ECO:0000313" key="2">
    <source>
        <dbReference type="Proteomes" id="UP000664218"/>
    </source>
</evidence>
<comment type="caution">
    <text evidence="1">The sequence shown here is derived from an EMBL/GenBank/DDBJ whole genome shotgun (WGS) entry which is preliminary data.</text>
</comment>
<sequence length="660" mass="72983">MINTSAAFKTAIRASSRTIKAKLILSDITIEQVNLIDLDSLLSDEDGFIIGTANMDVARVEISDDPLNPLTYSFDGKEIDVQLGIEMTGSTYEYHSLGKFLVEKSDRKDNNISLDLVDRMYKAEKQYLSDLTYPATLNQILVSAAAQSGLTLETSSFANQTYIVNEKPVFEDITCRQVFAYVAELAGGYARVNRAGNLVIRTLGATSVTNITGDHYIDYKQSESAPGLIDQLIVKSGTEAATAGTGINIYTVVDNLFVQNPADVVGNLYAALSTINYKAGEINWIGDFSLDLGDKVTIDGEDTYIINRKIKYAGGLREMLRAPGKSNIEKDSTGKPNTNLQINQIKTQLKIQDGLINQKISEDEIKFSELNQEIDNITAEVANKASSAQFNILADQVETKVTQTQVEEMIDAVNRAKPNLITNLPENWEQGTLNATTGIPEGSLYHIRSKAFFPIRQGHVTFKVSPLYEALIIVYDSTYGFKESHGFIGEFTFLLSENAYFKVVLKRTNGSEIVPDAIGTAELKVENSDAATQWTPYYGDLTLEQQQEFYQMELNSSNGWTVDSDAFTSNLTVRIMLFNEDVTTQYLAYQFTWFKQYPGGAKVSLGNGTSKTITGADLEKSATITCEFEIVDTIYLLATYNGDTLLTVNNDTLMIIGDYQ</sequence>
<organism evidence="1 2">
    <name type="scientific">Proteiniclasticum aestuarii</name>
    <dbReference type="NCBI Taxonomy" id="2817862"/>
    <lineage>
        <taxon>Bacteria</taxon>
        <taxon>Bacillati</taxon>
        <taxon>Bacillota</taxon>
        <taxon>Clostridia</taxon>
        <taxon>Eubacteriales</taxon>
        <taxon>Clostridiaceae</taxon>
        <taxon>Proteiniclasticum</taxon>
    </lineage>
</organism>
<dbReference type="AlphaFoldDB" id="A0A939H8D2"/>
<dbReference type="EMBL" id="JAFNJU010000003">
    <property type="protein sequence ID" value="MBO1264379.1"/>
    <property type="molecule type" value="Genomic_DNA"/>
</dbReference>
<name>A0A939H8D2_9CLOT</name>
<reference evidence="1" key="1">
    <citation type="submission" date="2021-03" db="EMBL/GenBank/DDBJ databases">
        <title>Proteiniclasticum marinus sp. nov., isolated from tidal flat sediment.</title>
        <authorList>
            <person name="Namirimu T."/>
            <person name="Yang J.-A."/>
            <person name="Yang S.-H."/>
            <person name="Kim Y.-J."/>
            <person name="Kwon K.K."/>
        </authorList>
    </citation>
    <scope>NUCLEOTIDE SEQUENCE</scope>
    <source>
        <strain evidence="1">SCR006</strain>
    </source>
</reference>
<evidence type="ECO:0000313" key="1">
    <source>
        <dbReference type="EMBL" id="MBO1264379.1"/>
    </source>
</evidence>
<protein>
    <submittedName>
        <fullName evidence="1">Uncharacterized protein</fullName>
    </submittedName>
</protein>
<keyword evidence="2" id="KW-1185">Reference proteome</keyword>
<proteinExistence type="predicted"/>
<dbReference type="Proteomes" id="UP000664218">
    <property type="component" value="Unassembled WGS sequence"/>
</dbReference>
<dbReference type="RefSeq" id="WP_207598893.1">
    <property type="nucleotide sequence ID" value="NZ_JAFNJU010000003.1"/>
</dbReference>